<evidence type="ECO:0000256" key="1">
    <source>
        <dbReference type="ARBA" id="ARBA00004245"/>
    </source>
</evidence>
<evidence type="ECO:0000256" key="8">
    <source>
        <dbReference type="SAM" id="MobiDB-lite"/>
    </source>
</evidence>
<dbReference type="GO" id="GO:0007032">
    <property type="term" value="P:endosome organization"/>
    <property type="evidence" value="ECO:0007669"/>
    <property type="project" value="Ensembl"/>
</dbReference>
<dbReference type="InterPro" id="IPR008636">
    <property type="entry name" value="Hook_C"/>
</dbReference>
<dbReference type="InterPro" id="IPR043936">
    <property type="entry name" value="HOOK_N"/>
</dbReference>
<dbReference type="CDD" id="cd22227">
    <property type="entry name" value="HkD_Hook2"/>
    <property type="match status" value="1"/>
</dbReference>
<dbReference type="Gene3D" id="1.10.418.10">
    <property type="entry name" value="Calponin-like domain"/>
    <property type="match status" value="1"/>
</dbReference>
<dbReference type="CTD" id="29911"/>
<dbReference type="GO" id="GO:1905719">
    <property type="term" value="P:protein localization to perinuclear region of cytoplasm"/>
    <property type="evidence" value="ECO:0007669"/>
    <property type="project" value="Ensembl"/>
</dbReference>
<dbReference type="Pfam" id="PF19047">
    <property type="entry name" value="HOOK_N"/>
    <property type="match status" value="1"/>
</dbReference>
<keyword evidence="4" id="KW-0493">Microtubule</keyword>
<organism evidence="10 11">
    <name type="scientific">Gopherus evgoodei</name>
    <name type="common">Goodes thornscrub tortoise</name>
    <dbReference type="NCBI Taxonomy" id="1825980"/>
    <lineage>
        <taxon>Eukaryota</taxon>
        <taxon>Metazoa</taxon>
        <taxon>Chordata</taxon>
        <taxon>Craniata</taxon>
        <taxon>Vertebrata</taxon>
        <taxon>Euteleostomi</taxon>
        <taxon>Archelosauria</taxon>
        <taxon>Testudinata</taxon>
        <taxon>Testudines</taxon>
        <taxon>Cryptodira</taxon>
        <taxon>Durocryptodira</taxon>
        <taxon>Testudinoidea</taxon>
        <taxon>Testudinidae</taxon>
        <taxon>Gopherus</taxon>
    </lineage>
</organism>
<dbReference type="GO" id="GO:0005813">
    <property type="term" value="C:centrosome"/>
    <property type="evidence" value="ECO:0007669"/>
    <property type="project" value="Ensembl"/>
</dbReference>
<dbReference type="GO" id="GO:0008017">
    <property type="term" value="F:microtubule binding"/>
    <property type="evidence" value="ECO:0007669"/>
    <property type="project" value="InterPro"/>
</dbReference>
<evidence type="ECO:0000256" key="4">
    <source>
        <dbReference type="ARBA" id="ARBA00022701"/>
    </source>
</evidence>
<dbReference type="Ensembl" id="ENSGEVT00005028394.1">
    <property type="protein sequence ID" value="ENSGEVP00005026980.1"/>
    <property type="gene ID" value="ENSGEVG00005019137.1"/>
</dbReference>
<evidence type="ECO:0000313" key="11">
    <source>
        <dbReference type="Proteomes" id="UP000694390"/>
    </source>
</evidence>
<comment type="similarity">
    <text evidence="2">Belongs to the hook family.</text>
</comment>
<dbReference type="PANTHER" id="PTHR18947">
    <property type="entry name" value="HOOK PROTEINS"/>
    <property type="match status" value="1"/>
</dbReference>
<evidence type="ECO:0000256" key="7">
    <source>
        <dbReference type="SAM" id="Coils"/>
    </source>
</evidence>
<feature type="coiled-coil region" evidence="7">
    <location>
        <begin position="216"/>
        <end position="445"/>
    </location>
</feature>
<sequence>MVVADRGARRPDRAWPRGAAGAMSVDKAELCGSLLTWLQTFRVPSPCRTYQDLTSGVPIAQVLHRIDSSWFNETWLLRIKDDTSDNWRLKVSNLKKILQSVLEYCQDVLGHQISERHLPDVNLIGEFSDTSELGKLLQLVLGCAISCEKKQEHIQQIMTLEESVQHVVMAAIQELMTKDPLDTLASETYGNFDSQSRKYYFLSEDLEEPDDMRQRCQELEQQISVLVEEKNTLTLENKTLKEQKNRLESDTVSKKLLLLQAQITQLQEETFRLESGKEDFRTRCEDLEREVQELQHRNEELSSLAEEAQALKDEMDVLRHSSDKVGKLEAAVDAYKKKLEDLGDLRRQVRLLEERNTVYMQRTCELEEELRKANAVRSQLETHKRQVRELHGKHSEEALKAEKWQFEFRNLKEKFEALVKEKERLMEERHSLREANEELRCAQVQQTCLSQADALLDGASSPMDNLAAEILPAELKETIVRLQHENKMLCTQESTYQGQLAELQGQLEESNRTKNRLETQQRLHQQQISELKAQVEELQKALQEQGTKTEDSCLLKRKLEEHLEKLHQAHSELQKKREDIEDLEPKVDSTTARKINELQQCLKKKDEDMRAMEERYKRYMDKACTVIKTLHPKQPPSKTPPEIQALKNQLQEKEVKIHHLETNLEKTRSQREQEEKLIISAWYNTGMALHQQATEQRSATTSSAQSFLAQQRQATNARRGHLGRTQPLLAKYGDKPPQLH</sequence>
<dbReference type="GeneTree" id="ENSGT00940000160152"/>
<dbReference type="GO" id="GO:0045022">
    <property type="term" value="P:early endosome to late endosome transport"/>
    <property type="evidence" value="ECO:0007669"/>
    <property type="project" value="Ensembl"/>
</dbReference>
<dbReference type="PANTHER" id="PTHR18947:SF37">
    <property type="entry name" value="PROTEIN HOOK HOMOLOG 2"/>
    <property type="match status" value="1"/>
</dbReference>
<dbReference type="SUPFAM" id="SSF116907">
    <property type="entry name" value="Hook domain"/>
    <property type="match status" value="1"/>
</dbReference>
<dbReference type="GO" id="GO:0051959">
    <property type="term" value="F:dynein light intermediate chain binding"/>
    <property type="evidence" value="ECO:0007669"/>
    <property type="project" value="TreeGrafter"/>
</dbReference>
<dbReference type="GO" id="GO:0005829">
    <property type="term" value="C:cytosol"/>
    <property type="evidence" value="ECO:0007669"/>
    <property type="project" value="Ensembl"/>
</dbReference>
<evidence type="ECO:0000256" key="5">
    <source>
        <dbReference type="ARBA" id="ARBA00023054"/>
    </source>
</evidence>
<dbReference type="InterPro" id="IPR036872">
    <property type="entry name" value="CH_dom_sf"/>
</dbReference>
<feature type="region of interest" description="Disordered" evidence="8">
    <location>
        <begin position="693"/>
        <end position="740"/>
    </location>
</feature>
<dbReference type="InterPro" id="IPR001715">
    <property type="entry name" value="CH_dom"/>
</dbReference>
<feature type="compositionally biased region" description="Polar residues" evidence="8">
    <location>
        <begin position="693"/>
        <end position="716"/>
    </location>
</feature>
<dbReference type="GO" id="GO:0005802">
    <property type="term" value="C:trans-Golgi network"/>
    <property type="evidence" value="ECO:0007669"/>
    <property type="project" value="Ensembl"/>
</dbReference>
<name>A0A8C4YKV8_9SAUR</name>
<keyword evidence="5 7" id="KW-0175">Coiled coil</keyword>
<accession>A0A8C4YKV8</accession>
<evidence type="ECO:0000259" key="9">
    <source>
        <dbReference type="PROSITE" id="PS50021"/>
    </source>
</evidence>
<dbReference type="GO" id="GO:0070695">
    <property type="term" value="C:FHF complex"/>
    <property type="evidence" value="ECO:0007669"/>
    <property type="project" value="Ensembl"/>
</dbReference>
<dbReference type="OrthoDB" id="49395at2759"/>
<dbReference type="GO" id="GO:0031122">
    <property type="term" value="P:cytoplasmic microtubule organization"/>
    <property type="evidence" value="ECO:0007669"/>
    <property type="project" value="InterPro"/>
</dbReference>
<dbReference type="GO" id="GO:0008333">
    <property type="term" value="P:endosome to lysosome transport"/>
    <property type="evidence" value="ECO:0007669"/>
    <property type="project" value="Ensembl"/>
</dbReference>
<evidence type="ECO:0000256" key="3">
    <source>
        <dbReference type="ARBA" id="ARBA00022490"/>
    </source>
</evidence>
<dbReference type="PROSITE" id="PS50021">
    <property type="entry name" value="CH"/>
    <property type="match status" value="1"/>
</dbReference>
<proteinExistence type="inferred from homology"/>
<dbReference type="AlphaFoldDB" id="A0A8C4YKV8"/>
<dbReference type="GO" id="GO:0005874">
    <property type="term" value="C:microtubule"/>
    <property type="evidence" value="ECO:0007669"/>
    <property type="project" value="UniProtKB-KW"/>
</dbReference>
<dbReference type="GO" id="GO:0042802">
    <property type="term" value="F:identical protein binding"/>
    <property type="evidence" value="ECO:0007669"/>
    <property type="project" value="Ensembl"/>
</dbReference>
<reference evidence="10" key="2">
    <citation type="submission" date="2025-09" db="UniProtKB">
        <authorList>
            <consortium name="Ensembl"/>
        </authorList>
    </citation>
    <scope>IDENTIFICATION</scope>
</reference>
<protein>
    <submittedName>
        <fullName evidence="10">Hook microtubule tethering protein 2</fullName>
    </submittedName>
</protein>
<evidence type="ECO:0000313" key="10">
    <source>
        <dbReference type="Ensembl" id="ENSGEVP00005026980.1"/>
    </source>
</evidence>
<dbReference type="GeneID" id="115642435"/>
<evidence type="ECO:0000256" key="6">
    <source>
        <dbReference type="ARBA" id="ARBA00023212"/>
    </source>
</evidence>
<feature type="coiled-coil region" evidence="7">
    <location>
        <begin position="500"/>
        <end position="677"/>
    </location>
</feature>
<dbReference type="GO" id="GO:0030897">
    <property type="term" value="C:HOPS complex"/>
    <property type="evidence" value="ECO:0007669"/>
    <property type="project" value="Ensembl"/>
</dbReference>
<feature type="domain" description="Calponin-homology (CH)" evidence="9">
    <location>
        <begin position="28"/>
        <end position="144"/>
    </location>
</feature>
<dbReference type="GO" id="GO:0007040">
    <property type="term" value="P:lysosome organization"/>
    <property type="evidence" value="ECO:0007669"/>
    <property type="project" value="Ensembl"/>
</dbReference>
<gene>
    <name evidence="10" type="primary">HOOK2</name>
</gene>
<dbReference type="Pfam" id="PF05622">
    <property type="entry name" value="HOOK"/>
    <property type="match status" value="1"/>
</dbReference>
<keyword evidence="3" id="KW-0963">Cytoplasm</keyword>
<dbReference type="FunFam" id="1.10.418.10:FF:000024">
    <property type="entry name" value="Hook homolog 3 (Drosophila)"/>
    <property type="match status" value="1"/>
</dbReference>
<reference evidence="10" key="1">
    <citation type="submission" date="2025-08" db="UniProtKB">
        <authorList>
            <consortium name="Ensembl"/>
        </authorList>
    </citation>
    <scope>IDENTIFICATION</scope>
</reference>
<keyword evidence="6" id="KW-0206">Cytoskeleton</keyword>
<evidence type="ECO:0000256" key="2">
    <source>
        <dbReference type="ARBA" id="ARBA00006946"/>
    </source>
</evidence>
<dbReference type="RefSeq" id="XP_030401784.1">
    <property type="nucleotide sequence ID" value="XM_030545924.1"/>
</dbReference>
<dbReference type="Proteomes" id="UP000694390">
    <property type="component" value="Unassembled WGS sequence"/>
</dbReference>
<keyword evidence="11" id="KW-1185">Reference proteome</keyword>
<dbReference type="GO" id="GO:0030705">
    <property type="term" value="P:cytoskeleton-dependent intracellular transport"/>
    <property type="evidence" value="ECO:0007669"/>
    <property type="project" value="InterPro"/>
</dbReference>
<comment type="subcellular location">
    <subcellularLocation>
        <location evidence="1">Cytoplasm</location>
        <location evidence="1">Cytoskeleton</location>
    </subcellularLocation>
</comment>